<organism evidence="3 4">
    <name type="scientific">Marinobacter segnicrescens</name>
    <dbReference type="NCBI Taxonomy" id="430453"/>
    <lineage>
        <taxon>Bacteria</taxon>
        <taxon>Pseudomonadati</taxon>
        <taxon>Pseudomonadota</taxon>
        <taxon>Gammaproteobacteria</taxon>
        <taxon>Pseudomonadales</taxon>
        <taxon>Marinobacteraceae</taxon>
        <taxon>Marinobacter</taxon>
    </lineage>
</organism>
<sequence>MFSRKSLLSLGGLSASVLTAAMLAAPAQARTLSYASVYPAGSEADKAVHEWADKLEEYSGGDLKAKVFAMSLLSASEVSAGVRDGMADVGYLLTVYFPAQFPHINLLNESAMQVNLIDRDRLNGLGTYAFEGAITEFIFFKCPECLQELAEQNHVYTGNVASSGYGMICNEPVVNPEDMEGLRMRVAGSHWSRWVSEFDGSSVSMTISEIREGLSQGVLDCTISSLPEITNLNLTEVVTDVTVDLPGGIYAGSSGASVNKDVWASLSEDQRSAMLKAGAYLTAITPWRYEQTQDEALEAVRQNGGNIHNASKEFHEATEAFVKKDLETIVEYYKERHGVERGGEMLDEFAVLLDKWVDLVQGVESADELAEIYYDEIFAKVDVSKHGL</sequence>
<dbReference type="InterPro" id="IPR018389">
    <property type="entry name" value="DctP_fam"/>
</dbReference>
<dbReference type="RefSeq" id="WP_091848957.1">
    <property type="nucleotide sequence ID" value="NZ_FOHZ01000002.1"/>
</dbReference>
<evidence type="ECO:0000313" key="3">
    <source>
        <dbReference type="EMBL" id="SES91169.1"/>
    </source>
</evidence>
<dbReference type="GO" id="GO:0055085">
    <property type="term" value="P:transmembrane transport"/>
    <property type="evidence" value="ECO:0007669"/>
    <property type="project" value="InterPro"/>
</dbReference>
<evidence type="ECO:0000256" key="1">
    <source>
        <dbReference type="ARBA" id="ARBA00022729"/>
    </source>
</evidence>
<dbReference type="STRING" id="430453.SAMN04487962_102284"/>
<proteinExistence type="predicted"/>
<dbReference type="PANTHER" id="PTHR33376">
    <property type="match status" value="1"/>
</dbReference>
<dbReference type="EMBL" id="FOHZ01000002">
    <property type="protein sequence ID" value="SES91169.1"/>
    <property type="molecule type" value="Genomic_DNA"/>
</dbReference>
<dbReference type="Proteomes" id="UP000198762">
    <property type="component" value="Unassembled WGS sequence"/>
</dbReference>
<feature type="signal peptide" evidence="2">
    <location>
        <begin position="1"/>
        <end position="29"/>
    </location>
</feature>
<dbReference type="Pfam" id="PF03480">
    <property type="entry name" value="DctP"/>
    <property type="match status" value="1"/>
</dbReference>
<dbReference type="NCBIfam" id="NF037995">
    <property type="entry name" value="TRAP_S1"/>
    <property type="match status" value="1"/>
</dbReference>
<evidence type="ECO:0000256" key="2">
    <source>
        <dbReference type="SAM" id="SignalP"/>
    </source>
</evidence>
<name>A0A1I0AAK4_9GAMM</name>
<keyword evidence="4" id="KW-1185">Reference proteome</keyword>
<evidence type="ECO:0000313" key="4">
    <source>
        <dbReference type="Proteomes" id="UP000198762"/>
    </source>
</evidence>
<dbReference type="CDD" id="cd13666">
    <property type="entry name" value="PBP2_TRAP_DctP_like_1"/>
    <property type="match status" value="1"/>
</dbReference>
<gene>
    <name evidence="3" type="ORF">SAMN04487962_102284</name>
</gene>
<dbReference type="PANTHER" id="PTHR33376:SF15">
    <property type="entry name" value="BLL6794 PROTEIN"/>
    <property type="match status" value="1"/>
</dbReference>
<dbReference type="AlphaFoldDB" id="A0A1I0AAK4"/>
<dbReference type="Gene3D" id="3.40.190.170">
    <property type="entry name" value="Bacterial extracellular solute-binding protein, family 7"/>
    <property type="match status" value="1"/>
</dbReference>
<dbReference type="PROSITE" id="PS51318">
    <property type="entry name" value="TAT"/>
    <property type="match status" value="1"/>
</dbReference>
<feature type="chain" id="PRO_5011480699" evidence="2">
    <location>
        <begin position="30"/>
        <end position="388"/>
    </location>
</feature>
<reference evidence="4" key="1">
    <citation type="submission" date="2016-10" db="EMBL/GenBank/DDBJ databases">
        <authorList>
            <person name="Varghese N."/>
            <person name="Submissions S."/>
        </authorList>
    </citation>
    <scope>NUCLEOTIDE SEQUENCE [LARGE SCALE GENOMIC DNA]</scope>
    <source>
        <strain evidence="4">CGMCC 1.6489</strain>
    </source>
</reference>
<dbReference type="OrthoDB" id="7672577at2"/>
<dbReference type="InterPro" id="IPR038404">
    <property type="entry name" value="TRAP_DctP_sf"/>
</dbReference>
<keyword evidence="1 2" id="KW-0732">Signal</keyword>
<accession>A0A1I0AAK4</accession>
<dbReference type="InterPro" id="IPR006311">
    <property type="entry name" value="TAT_signal"/>
</dbReference>
<protein>
    <submittedName>
        <fullName evidence="3">TRAP-type C4-dicarboxylate transport system, substrate-binding protein</fullName>
    </submittedName>
</protein>